<dbReference type="Proteomes" id="UP000070544">
    <property type="component" value="Unassembled WGS sequence"/>
</dbReference>
<gene>
    <name evidence="3" type="ORF">M427DRAFT_56736</name>
</gene>
<reference evidence="3 4" key="1">
    <citation type="journal article" date="2015" name="Genome Biol. Evol.">
        <title>Phylogenomic analyses indicate that early fungi evolved digesting cell walls of algal ancestors of land plants.</title>
        <authorList>
            <person name="Chang Y."/>
            <person name="Wang S."/>
            <person name="Sekimoto S."/>
            <person name="Aerts A.L."/>
            <person name="Choi C."/>
            <person name="Clum A."/>
            <person name="LaButti K.M."/>
            <person name="Lindquist E.A."/>
            <person name="Yee Ngan C."/>
            <person name="Ohm R.A."/>
            <person name="Salamov A.A."/>
            <person name="Grigoriev I.V."/>
            <person name="Spatafora J.W."/>
            <person name="Berbee M.L."/>
        </authorList>
    </citation>
    <scope>NUCLEOTIDE SEQUENCE [LARGE SCALE GENOMIC DNA]</scope>
    <source>
        <strain evidence="3 4">JEL478</strain>
    </source>
</reference>
<protein>
    <submittedName>
        <fullName evidence="3">Uncharacterized protein</fullName>
    </submittedName>
</protein>
<dbReference type="AlphaFoldDB" id="A0A139AG19"/>
<name>A0A139AG19_GONPJ</name>
<evidence type="ECO:0000313" key="4">
    <source>
        <dbReference type="Proteomes" id="UP000070544"/>
    </source>
</evidence>
<evidence type="ECO:0000256" key="1">
    <source>
        <dbReference type="SAM" id="MobiDB-lite"/>
    </source>
</evidence>
<organism evidence="3 4">
    <name type="scientific">Gonapodya prolifera (strain JEL478)</name>
    <name type="common">Monoblepharis prolifera</name>
    <dbReference type="NCBI Taxonomy" id="1344416"/>
    <lineage>
        <taxon>Eukaryota</taxon>
        <taxon>Fungi</taxon>
        <taxon>Fungi incertae sedis</taxon>
        <taxon>Chytridiomycota</taxon>
        <taxon>Chytridiomycota incertae sedis</taxon>
        <taxon>Monoblepharidomycetes</taxon>
        <taxon>Monoblepharidales</taxon>
        <taxon>Gonapodyaceae</taxon>
        <taxon>Gonapodya</taxon>
    </lineage>
</organism>
<evidence type="ECO:0000256" key="2">
    <source>
        <dbReference type="SAM" id="SignalP"/>
    </source>
</evidence>
<sequence>MTWTWMWMLCSVFLLVAPAIASDAHPERHRDTTQGHAGARLRARQGCWWCLPPPPPPPPPPRPPPSPPPPPPPPPAP</sequence>
<keyword evidence="4" id="KW-1185">Reference proteome</keyword>
<feature type="region of interest" description="Disordered" evidence="1">
    <location>
        <begin position="52"/>
        <end position="77"/>
    </location>
</feature>
<evidence type="ECO:0000313" key="3">
    <source>
        <dbReference type="EMBL" id="KXS15375.1"/>
    </source>
</evidence>
<dbReference type="EMBL" id="KQ965762">
    <property type="protein sequence ID" value="KXS15375.1"/>
    <property type="molecule type" value="Genomic_DNA"/>
</dbReference>
<proteinExistence type="predicted"/>
<keyword evidence="2" id="KW-0732">Signal</keyword>
<feature type="chain" id="PRO_5007296130" evidence="2">
    <location>
        <begin position="22"/>
        <end position="77"/>
    </location>
</feature>
<feature type="signal peptide" evidence="2">
    <location>
        <begin position="1"/>
        <end position="21"/>
    </location>
</feature>
<accession>A0A139AG19</accession>